<dbReference type="STRING" id="758825.SAMN02982985_03632"/>
<dbReference type="InterPro" id="IPR018531">
    <property type="entry name" value="DUF1993"/>
</dbReference>
<protein>
    <recommendedName>
        <fullName evidence="3">DUF1993 domain-containing protein</fullName>
    </recommendedName>
</protein>
<accession>A0A1I4PUW3</accession>
<gene>
    <name evidence="1" type="ORF">SAMN02982985_03632</name>
</gene>
<sequence length="169" mass="18403">MSLSMYQASIPAFLRALGVLHTLLEKAQAHAEEHGIVPETLLGARLADDMLPLSAQVQRASDASKLAVERLSGIASPKFADDETSFQQLEQRIAATVAYLNSVTPADLEQGATREVKLSFGAFQAEFNGADYLLSFALPNFYFHIVTAYDILRNQGVAVGKRDYLGHFG</sequence>
<organism evidence="1 2">
    <name type="scientific">Rugamonas rubra</name>
    <dbReference type="NCBI Taxonomy" id="758825"/>
    <lineage>
        <taxon>Bacteria</taxon>
        <taxon>Pseudomonadati</taxon>
        <taxon>Pseudomonadota</taxon>
        <taxon>Betaproteobacteria</taxon>
        <taxon>Burkholderiales</taxon>
        <taxon>Oxalobacteraceae</taxon>
        <taxon>Telluria group</taxon>
        <taxon>Rugamonas</taxon>
    </lineage>
</organism>
<dbReference type="RefSeq" id="WP_093389108.1">
    <property type="nucleotide sequence ID" value="NZ_FOTW01000017.1"/>
</dbReference>
<dbReference type="OrthoDB" id="338237at2"/>
<dbReference type="SUPFAM" id="SSF109854">
    <property type="entry name" value="DinB/YfiT-like putative metalloenzymes"/>
    <property type="match status" value="1"/>
</dbReference>
<dbReference type="PANTHER" id="PTHR36922">
    <property type="entry name" value="BLL2446 PROTEIN"/>
    <property type="match status" value="1"/>
</dbReference>
<dbReference type="PANTHER" id="PTHR36922:SF1">
    <property type="entry name" value="DUF1993 DOMAIN-CONTAINING PROTEIN"/>
    <property type="match status" value="1"/>
</dbReference>
<evidence type="ECO:0008006" key="3">
    <source>
        <dbReference type="Google" id="ProtNLM"/>
    </source>
</evidence>
<evidence type="ECO:0000313" key="1">
    <source>
        <dbReference type="EMBL" id="SFM31642.1"/>
    </source>
</evidence>
<proteinExistence type="predicted"/>
<dbReference type="InterPro" id="IPR034660">
    <property type="entry name" value="DinB/YfiT-like"/>
</dbReference>
<name>A0A1I4PUW3_9BURK</name>
<dbReference type="AlphaFoldDB" id="A0A1I4PUW3"/>
<evidence type="ECO:0000313" key="2">
    <source>
        <dbReference type="Proteomes" id="UP000199470"/>
    </source>
</evidence>
<dbReference type="Proteomes" id="UP000199470">
    <property type="component" value="Unassembled WGS sequence"/>
</dbReference>
<reference evidence="1 2" key="1">
    <citation type="submission" date="2016-10" db="EMBL/GenBank/DDBJ databases">
        <authorList>
            <person name="de Groot N.N."/>
        </authorList>
    </citation>
    <scope>NUCLEOTIDE SEQUENCE [LARGE SCALE GENOMIC DNA]</scope>
    <source>
        <strain evidence="1 2">ATCC 43154</strain>
    </source>
</reference>
<keyword evidence="2" id="KW-1185">Reference proteome</keyword>
<dbReference type="EMBL" id="FOTW01000017">
    <property type="protein sequence ID" value="SFM31642.1"/>
    <property type="molecule type" value="Genomic_DNA"/>
</dbReference>
<dbReference type="Pfam" id="PF09351">
    <property type="entry name" value="DUF1993"/>
    <property type="match status" value="1"/>
</dbReference>
<dbReference type="Gene3D" id="1.20.120.450">
    <property type="entry name" value="dinb family like domain"/>
    <property type="match status" value="1"/>
</dbReference>